<dbReference type="PROSITE" id="PS51686">
    <property type="entry name" value="SAM_MT_RSMB_NOP"/>
    <property type="match status" value="1"/>
</dbReference>
<evidence type="ECO:0000256" key="4">
    <source>
        <dbReference type="ARBA" id="ARBA00022691"/>
    </source>
</evidence>
<name>A0A921LVJ3_9ACTN</name>
<dbReference type="Gene3D" id="3.40.50.150">
    <property type="entry name" value="Vaccinia Virus protein VP39"/>
    <property type="match status" value="1"/>
</dbReference>
<dbReference type="AlphaFoldDB" id="A0A921LVJ3"/>
<evidence type="ECO:0000313" key="9">
    <source>
        <dbReference type="Proteomes" id="UP000753256"/>
    </source>
</evidence>
<dbReference type="GO" id="GO:0001510">
    <property type="term" value="P:RNA methylation"/>
    <property type="evidence" value="ECO:0007669"/>
    <property type="project" value="InterPro"/>
</dbReference>
<evidence type="ECO:0000256" key="5">
    <source>
        <dbReference type="ARBA" id="ARBA00022884"/>
    </source>
</evidence>
<comment type="caution">
    <text evidence="8">The sequence shown here is derived from an EMBL/GenBank/DDBJ whole genome shotgun (WGS) entry which is preliminary data.</text>
</comment>
<dbReference type="Proteomes" id="UP000753256">
    <property type="component" value="Unassembled WGS sequence"/>
</dbReference>
<dbReference type="InterPro" id="IPR029063">
    <property type="entry name" value="SAM-dependent_MTases_sf"/>
</dbReference>
<dbReference type="InterPro" id="IPR023267">
    <property type="entry name" value="RCMT"/>
</dbReference>
<gene>
    <name evidence="8" type="ORF">K8V70_08895</name>
</gene>
<evidence type="ECO:0000256" key="1">
    <source>
        <dbReference type="ARBA" id="ARBA00007494"/>
    </source>
</evidence>
<dbReference type="PANTHER" id="PTHR22807">
    <property type="entry name" value="NOP2 YEAST -RELATED NOL1/NOP2/FMU SUN DOMAIN-CONTAINING"/>
    <property type="match status" value="1"/>
</dbReference>
<keyword evidence="4 6" id="KW-0949">S-adenosyl-L-methionine</keyword>
<accession>A0A921LVJ3</accession>
<protein>
    <submittedName>
        <fullName evidence="8">RsmB/NOP family class I SAM-dependent RNA methyltransferase</fullName>
    </submittedName>
</protein>
<dbReference type="PRINTS" id="PR02008">
    <property type="entry name" value="RCMTFAMILY"/>
</dbReference>
<dbReference type="InterPro" id="IPR018314">
    <property type="entry name" value="RsmB/NOL1/NOP2-like_CS"/>
</dbReference>
<feature type="domain" description="SAM-dependent MTase RsmB/NOP-type" evidence="7">
    <location>
        <begin position="28"/>
        <end position="346"/>
    </location>
</feature>
<keyword evidence="2 6" id="KW-0489">Methyltransferase</keyword>
<dbReference type="EMBL" id="DYUZ01000031">
    <property type="protein sequence ID" value="HJG37955.1"/>
    <property type="molecule type" value="Genomic_DNA"/>
</dbReference>
<evidence type="ECO:0000256" key="3">
    <source>
        <dbReference type="ARBA" id="ARBA00022679"/>
    </source>
</evidence>
<organism evidence="8 9">
    <name type="scientific">Enorma phocaeensis</name>
    <dbReference type="NCBI Taxonomy" id="1871019"/>
    <lineage>
        <taxon>Bacteria</taxon>
        <taxon>Bacillati</taxon>
        <taxon>Actinomycetota</taxon>
        <taxon>Coriobacteriia</taxon>
        <taxon>Coriobacteriales</taxon>
        <taxon>Coriobacteriaceae</taxon>
        <taxon>Enorma</taxon>
    </lineage>
</organism>
<reference evidence="8" key="1">
    <citation type="journal article" date="2021" name="PeerJ">
        <title>Extensive microbial diversity within the chicken gut microbiome revealed by metagenomics and culture.</title>
        <authorList>
            <person name="Gilroy R."/>
            <person name="Ravi A."/>
            <person name="Getino M."/>
            <person name="Pursley I."/>
            <person name="Horton D.L."/>
            <person name="Alikhan N.F."/>
            <person name="Baker D."/>
            <person name="Gharbi K."/>
            <person name="Hall N."/>
            <person name="Watson M."/>
            <person name="Adriaenssens E.M."/>
            <person name="Foster-Nyarko E."/>
            <person name="Jarju S."/>
            <person name="Secka A."/>
            <person name="Antonio M."/>
            <person name="Oren A."/>
            <person name="Chaudhuri R.R."/>
            <person name="La Ragione R."/>
            <person name="Hildebrand F."/>
            <person name="Pallen M.J."/>
        </authorList>
    </citation>
    <scope>NUCLEOTIDE SEQUENCE</scope>
    <source>
        <strain evidence="8">ChiHjej13B12-9602</strain>
    </source>
</reference>
<dbReference type="InterPro" id="IPR049560">
    <property type="entry name" value="MeTrfase_RsmB-F_NOP2_cat"/>
</dbReference>
<feature type="binding site" evidence="6">
    <location>
        <position position="145"/>
    </location>
    <ligand>
        <name>S-adenosyl-L-methionine</name>
        <dbReference type="ChEBI" id="CHEBI:59789"/>
    </ligand>
</feature>
<dbReference type="SUPFAM" id="SSF53335">
    <property type="entry name" value="S-adenosyl-L-methionine-dependent methyltransferases"/>
    <property type="match status" value="1"/>
</dbReference>
<keyword evidence="5 6" id="KW-0694">RNA-binding</keyword>
<evidence type="ECO:0000256" key="2">
    <source>
        <dbReference type="ARBA" id="ARBA00022603"/>
    </source>
</evidence>
<dbReference type="RefSeq" id="WP_273191089.1">
    <property type="nucleotide sequence ID" value="NZ_DYUZ01000031.1"/>
</dbReference>
<dbReference type="GO" id="GO:0003723">
    <property type="term" value="F:RNA binding"/>
    <property type="evidence" value="ECO:0007669"/>
    <property type="project" value="UniProtKB-UniRule"/>
</dbReference>
<dbReference type="CDD" id="cd02440">
    <property type="entry name" value="AdoMet_MTases"/>
    <property type="match status" value="1"/>
</dbReference>
<feature type="binding site" evidence="6">
    <location>
        <position position="172"/>
    </location>
    <ligand>
        <name>S-adenosyl-L-methionine</name>
        <dbReference type="ChEBI" id="CHEBI:59789"/>
    </ligand>
</feature>
<dbReference type="PROSITE" id="PS01153">
    <property type="entry name" value="NOL1_NOP2_SUN"/>
    <property type="match status" value="1"/>
</dbReference>
<dbReference type="InterPro" id="IPR001678">
    <property type="entry name" value="MeTrfase_RsmB-F_NOP2_dom"/>
</dbReference>
<keyword evidence="3 6" id="KW-0808">Transferase</keyword>
<dbReference type="GO" id="GO:0008173">
    <property type="term" value="F:RNA methyltransferase activity"/>
    <property type="evidence" value="ECO:0007669"/>
    <property type="project" value="InterPro"/>
</dbReference>
<feature type="active site" description="Nucleophile" evidence="6">
    <location>
        <position position="242"/>
    </location>
</feature>
<evidence type="ECO:0000259" key="7">
    <source>
        <dbReference type="PROSITE" id="PS51686"/>
    </source>
</evidence>
<evidence type="ECO:0000256" key="6">
    <source>
        <dbReference type="PROSITE-ProRule" id="PRU01023"/>
    </source>
</evidence>
<feature type="binding site" evidence="6">
    <location>
        <position position="188"/>
    </location>
    <ligand>
        <name>S-adenosyl-L-methionine</name>
        <dbReference type="ChEBI" id="CHEBI:59789"/>
    </ligand>
</feature>
<sequence>MQDSPSLPVLIERALEILGSSDAQRVRTGYAEAAERPVTLRANALASDADTVAAALDGAGVAYERAAWYPDAFVLDSDVRERAIWELELYRTGSVYLQSLSSMLPPLVLAPNAGEDVLDMCAAPGGKTSELAALTYNRAHLTACELHAPRAEKLAYNLDKLGVRNVNVMRCDARRLDEFFAFDRILLDAPCTGTGTYRAGDERAAERMTDKLLAKVTKAQRALLDRALTVLKPGGTLVYSTCSILPAENDDQVAAALKRHRDCKLVPLSLANAAPSSADKNATNSSDDSAAGEDAKRFAFAESARHVITAIESGEIPTLPSGLEGTVTVCPTRLFEGFYVALIQKGGALR</sequence>
<dbReference type="PANTHER" id="PTHR22807:SF61">
    <property type="entry name" value="NOL1_NOP2_SUN FAMILY PROTEIN _ ANTITERMINATION NUSB DOMAIN-CONTAINING PROTEIN"/>
    <property type="match status" value="1"/>
</dbReference>
<evidence type="ECO:0000313" key="8">
    <source>
        <dbReference type="EMBL" id="HJG37955.1"/>
    </source>
</evidence>
<comment type="similarity">
    <text evidence="1 6">Belongs to the class I-like SAM-binding methyltransferase superfamily. RsmB/NOP family.</text>
</comment>
<proteinExistence type="inferred from homology"/>
<reference evidence="8" key="2">
    <citation type="submission" date="2021-09" db="EMBL/GenBank/DDBJ databases">
        <authorList>
            <person name="Gilroy R."/>
        </authorList>
    </citation>
    <scope>NUCLEOTIDE SEQUENCE</scope>
    <source>
        <strain evidence="8">ChiHjej13B12-9602</strain>
    </source>
</reference>
<dbReference type="Pfam" id="PF01189">
    <property type="entry name" value="Methyltr_RsmB-F"/>
    <property type="match status" value="1"/>
</dbReference>
<feature type="binding site" evidence="6">
    <location>
        <begin position="121"/>
        <end position="127"/>
    </location>
    <ligand>
        <name>S-adenosyl-L-methionine</name>
        <dbReference type="ChEBI" id="CHEBI:59789"/>
    </ligand>
</feature>